<sequence>MNPDCIPSPTELPSSLLANDAHADTSILLHSISLATLVFTIIASGIITIWNRYVIHQAPLAWRKSFSRLRGMPQGRQLETNQRLIGRSPHSNPAPLCSIISTSPRSSLTSRVHNLHQIEQQESTKTPSLGIKNSKFKMTREHMANASFEEKFGLLLLGVDDDDWRESLGSYYYEDHE</sequence>
<dbReference type="Proteomes" id="UP000789739">
    <property type="component" value="Unassembled WGS sequence"/>
</dbReference>
<evidence type="ECO:0000256" key="1">
    <source>
        <dbReference type="SAM" id="Phobius"/>
    </source>
</evidence>
<accession>A0A9N9GPT3</accession>
<keyword evidence="1" id="KW-0812">Transmembrane</keyword>
<protein>
    <submittedName>
        <fullName evidence="2">3663_t:CDS:1</fullName>
    </submittedName>
</protein>
<keyword evidence="1" id="KW-0472">Membrane</keyword>
<dbReference type="OrthoDB" id="10329319at2759"/>
<organism evidence="2 3">
    <name type="scientific">Paraglomus brasilianum</name>
    <dbReference type="NCBI Taxonomy" id="144538"/>
    <lineage>
        <taxon>Eukaryota</taxon>
        <taxon>Fungi</taxon>
        <taxon>Fungi incertae sedis</taxon>
        <taxon>Mucoromycota</taxon>
        <taxon>Glomeromycotina</taxon>
        <taxon>Glomeromycetes</taxon>
        <taxon>Paraglomerales</taxon>
        <taxon>Paraglomeraceae</taxon>
        <taxon>Paraglomus</taxon>
    </lineage>
</organism>
<keyword evidence="3" id="KW-1185">Reference proteome</keyword>
<dbReference type="EMBL" id="CAJVPI010001533">
    <property type="protein sequence ID" value="CAG8617090.1"/>
    <property type="molecule type" value="Genomic_DNA"/>
</dbReference>
<gene>
    <name evidence="2" type="ORF">PBRASI_LOCUS8489</name>
</gene>
<dbReference type="AlphaFoldDB" id="A0A9N9GPT3"/>
<evidence type="ECO:0000313" key="3">
    <source>
        <dbReference type="Proteomes" id="UP000789739"/>
    </source>
</evidence>
<evidence type="ECO:0000313" key="2">
    <source>
        <dbReference type="EMBL" id="CAG8617090.1"/>
    </source>
</evidence>
<keyword evidence="1" id="KW-1133">Transmembrane helix</keyword>
<proteinExistence type="predicted"/>
<feature type="transmembrane region" description="Helical" evidence="1">
    <location>
        <begin position="27"/>
        <end position="50"/>
    </location>
</feature>
<comment type="caution">
    <text evidence="2">The sequence shown here is derived from an EMBL/GenBank/DDBJ whole genome shotgun (WGS) entry which is preliminary data.</text>
</comment>
<reference evidence="2" key="1">
    <citation type="submission" date="2021-06" db="EMBL/GenBank/DDBJ databases">
        <authorList>
            <person name="Kallberg Y."/>
            <person name="Tangrot J."/>
            <person name="Rosling A."/>
        </authorList>
    </citation>
    <scope>NUCLEOTIDE SEQUENCE</scope>
    <source>
        <strain evidence="2">BR232B</strain>
    </source>
</reference>
<name>A0A9N9GPT3_9GLOM</name>